<keyword evidence="3" id="KW-0560">Oxidoreductase</keyword>
<evidence type="ECO:0000256" key="2">
    <source>
        <dbReference type="ARBA" id="ARBA00009463"/>
    </source>
</evidence>
<dbReference type="SUPFAM" id="SSF48179">
    <property type="entry name" value="6-phosphogluconate dehydrogenase C-terminal domain-like"/>
    <property type="match status" value="1"/>
</dbReference>
<evidence type="ECO:0000256" key="1">
    <source>
        <dbReference type="ARBA" id="ARBA00005086"/>
    </source>
</evidence>
<name>A0ABV6NCB5_9BACI</name>
<evidence type="ECO:0000313" key="7">
    <source>
        <dbReference type="Proteomes" id="UP001589833"/>
    </source>
</evidence>
<accession>A0ABV6NCB5</accession>
<comment type="pathway">
    <text evidence="1">Lipid metabolism; butanoate metabolism.</text>
</comment>
<dbReference type="Pfam" id="PF00725">
    <property type="entry name" value="3HCDH"/>
    <property type="match status" value="1"/>
</dbReference>
<reference evidence="6 7" key="1">
    <citation type="submission" date="2024-09" db="EMBL/GenBank/DDBJ databases">
        <authorList>
            <person name="Sun Q."/>
            <person name="Mori K."/>
        </authorList>
    </citation>
    <scope>NUCLEOTIDE SEQUENCE [LARGE SCALE GENOMIC DNA]</scope>
    <source>
        <strain evidence="6 7">NCAIM B.02301</strain>
    </source>
</reference>
<dbReference type="Pfam" id="PF02737">
    <property type="entry name" value="3HCDH_N"/>
    <property type="match status" value="1"/>
</dbReference>
<feature type="domain" description="3-hydroxyacyl-CoA dehydrogenase C-terminal" evidence="4">
    <location>
        <begin position="144"/>
        <end position="240"/>
    </location>
</feature>
<comment type="caution">
    <text evidence="6">The sequence shown here is derived from an EMBL/GenBank/DDBJ whole genome shotgun (WGS) entry which is preliminary data.</text>
</comment>
<dbReference type="InterPro" id="IPR013328">
    <property type="entry name" value="6PGD_dom2"/>
</dbReference>
<feature type="domain" description="3-hydroxyacyl-CoA dehydrogenase NAD binding" evidence="5">
    <location>
        <begin position="41"/>
        <end position="140"/>
    </location>
</feature>
<dbReference type="SUPFAM" id="SSF51735">
    <property type="entry name" value="NAD(P)-binding Rossmann-fold domains"/>
    <property type="match status" value="1"/>
</dbReference>
<dbReference type="Proteomes" id="UP001589833">
    <property type="component" value="Unassembled WGS sequence"/>
</dbReference>
<dbReference type="Gene3D" id="3.40.50.720">
    <property type="entry name" value="NAD(P)-binding Rossmann-like Domain"/>
    <property type="match status" value="1"/>
</dbReference>
<sequence>MSSKSIVVVGENLLAKELFRALEKSEKNAVFFYEFPTNDPVDVVIETENLDLELKKKNLQDIESRVSAETLILTSTLQVTATEAASWLSQPERLIGFGTFANFHEGQLIEIAAPLQANFDYVQVATNTFLAIEQETEVVEDEVGLVFPRILSLIINEAVFALTEGTAAVDAIDTAMKKGTNYPLGPLEWAEKIGIDDVYSVLLGLYKQFGEERYRPAPLIKKLVQAGWIGGETDKGFYHYQKRKTKEYSI</sequence>
<dbReference type="InterPro" id="IPR008927">
    <property type="entry name" value="6-PGluconate_DH-like_C_sf"/>
</dbReference>
<dbReference type="EMBL" id="JBHLTR010000004">
    <property type="protein sequence ID" value="MFC0558380.1"/>
    <property type="molecule type" value="Genomic_DNA"/>
</dbReference>
<organism evidence="6 7">
    <name type="scientific">Halalkalibacter alkalisediminis</name>
    <dbReference type="NCBI Taxonomy" id="935616"/>
    <lineage>
        <taxon>Bacteria</taxon>
        <taxon>Bacillati</taxon>
        <taxon>Bacillota</taxon>
        <taxon>Bacilli</taxon>
        <taxon>Bacillales</taxon>
        <taxon>Bacillaceae</taxon>
        <taxon>Halalkalibacter</taxon>
    </lineage>
</organism>
<dbReference type="PANTHER" id="PTHR48075">
    <property type="entry name" value="3-HYDROXYACYL-COA DEHYDROGENASE FAMILY PROTEIN"/>
    <property type="match status" value="1"/>
</dbReference>
<evidence type="ECO:0000313" key="6">
    <source>
        <dbReference type="EMBL" id="MFC0558380.1"/>
    </source>
</evidence>
<dbReference type="RefSeq" id="WP_273840945.1">
    <property type="nucleotide sequence ID" value="NZ_JAQQWT010000003.1"/>
</dbReference>
<gene>
    <name evidence="6" type="ORF">ACFFH4_04875</name>
</gene>
<dbReference type="Gene3D" id="1.10.1040.10">
    <property type="entry name" value="N-(1-d-carboxylethyl)-l-norvaline Dehydrogenase, domain 2"/>
    <property type="match status" value="1"/>
</dbReference>
<keyword evidence="7" id="KW-1185">Reference proteome</keyword>
<evidence type="ECO:0000259" key="5">
    <source>
        <dbReference type="Pfam" id="PF02737"/>
    </source>
</evidence>
<proteinExistence type="inferred from homology"/>
<dbReference type="PANTHER" id="PTHR48075:SF5">
    <property type="entry name" value="3-HYDROXYBUTYRYL-COA DEHYDROGENASE"/>
    <property type="match status" value="1"/>
</dbReference>
<dbReference type="InterPro" id="IPR006108">
    <property type="entry name" value="3HC_DH_C"/>
</dbReference>
<dbReference type="InterPro" id="IPR006176">
    <property type="entry name" value="3-OHacyl-CoA_DH_NAD-bd"/>
</dbReference>
<protein>
    <submittedName>
        <fullName evidence="6">3-hydroxyacyl-CoA dehydrogenase family protein</fullName>
    </submittedName>
</protein>
<evidence type="ECO:0000259" key="4">
    <source>
        <dbReference type="Pfam" id="PF00725"/>
    </source>
</evidence>
<evidence type="ECO:0000256" key="3">
    <source>
        <dbReference type="ARBA" id="ARBA00023002"/>
    </source>
</evidence>
<comment type="similarity">
    <text evidence="2">Belongs to the 3-hydroxyacyl-CoA dehydrogenase family.</text>
</comment>
<dbReference type="InterPro" id="IPR036291">
    <property type="entry name" value="NAD(P)-bd_dom_sf"/>
</dbReference>